<feature type="non-terminal residue" evidence="1">
    <location>
        <position position="1"/>
    </location>
</feature>
<dbReference type="EMBL" id="CAJOAZ010022624">
    <property type="protein sequence ID" value="CAF4367403.1"/>
    <property type="molecule type" value="Genomic_DNA"/>
</dbReference>
<dbReference type="Gene3D" id="3.50.50.60">
    <property type="entry name" value="FAD/NAD(P)-binding domain"/>
    <property type="match status" value="1"/>
</dbReference>
<comment type="caution">
    <text evidence="1">The sequence shown here is derived from an EMBL/GenBank/DDBJ whole genome shotgun (WGS) entry which is preliminary data.</text>
</comment>
<dbReference type="Proteomes" id="UP000663844">
    <property type="component" value="Unassembled WGS sequence"/>
</dbReference>
<name>A0A820M5I3_9BILA</name>
<sequence length="134" mass="14815">ENVAVDVGAQFIHGKEKNILYEICEQLNCISDDSNNMENGVLVILSDGTELDSEIMQKAKLVWDDIAEEAQAKFGDTTIPAHYSLADYLQKHLKERLSSSLSCSDNIIDGLIDYFSSIELIENGCLSLSDLSLI</sequence>
<feature type="non-terminal residue" evidence="1">
    <location>
        <position position="134"/>
    </location>
</feature>
<dbReference type="AlphaFoldDB" id="A0A820M5I3"/>
<proteinExistence type="predicted"/>
<evidence type="ECO:0000313" key="1">
    <source>
        <dbReference type="EMBL" id="CAF4367403.1"/>
    </source>
</evidence>
<protein>
    <submittedName>
        <fullName evidence="1">Uncharacterized protein</fullName>
    </submittedName>
</protein>
<evidence type="ECO:0000313" key="2">
    <source>
        <dbReference type="Proteomes" id="UP000663844"/>
    </source>
</evidence>
<gene>
    <name evidence="1" type="ORF">OXD698_LOCUS49650</name>
</gene>
<dbReference type="InterPro" id="IPR036188">
    <property type="entry name" value="FAD/NAD-bd_sf"/>
</dbReference>
<dbReference type="Gene3D" id="3.90.660.10">
    <property type="match status" value="1"/>
</dbReference>
<reference evidence="1" key="1">
    <citation type="submission" date="2021-02" db="EMBL/GenBank/DDBJ databases">
        <authorList>
            <person name="Nowell W R."/>
        </authorList>
    </citation>
    <scope>NUCLEOTIDE SEQUENCE</scope>
</reference>
<organism evidence="1 2">
    <name type="scientific">Adineta steineri</name>
    <dbReference type="NCBI Taxonomy" id="433720"/>
    <lineage>
        <taxon>Eukaryota</taxon>
        <taxon>Metazoa</taxon>
        <taxon>Spiralia</taxon>
        <taxon>Gnathifera</taxon>
        <taxon>Rotifera</taxon>
        <taxon>Eurotatoria</taxon>
        <taxon>Bdelloidea</taxon>
        <taxon>Adinetida</taxon>
        <taxon>Adinetidae</taxon>
        <taxon>Adineta</taxon>
    </lineage>
</organism>
<accession>A0A820M5I3</accession>